<accession>A0A090V646</accession>
<sequence>MIEGQSELIITIRYAERLLEFMPMSFCNLMPSNSKATNYIVNIEVFDEQTKLYGAGLYQ</sequence>
<dbReference type="STRING" id="1115515.EV102420_21_00080"/>
<dbReference type="AlphaFoldDB" id="A0A090V646"/>
<proteinExistence type="predicted"/>
<dbReference type="EMBL" id="BBMZ01000021">
    <property type="protein sequence ID" value="GAL59573.1"/>
    <property type="molecule type" value="Genomic_DNA"/>
</dbReference>
<evidence type="ECO:0000313" key="2">
    <source>
        <dbReference type="Proteomes" id="UP000029462"/>
    </source>
</evidence>
<dbReference type="Proteomes" id="UP000029462">
    <property type="component" value="Unassembled WGS sequence"/>
</dbReference>
<gene>
    <name evidence="1" type="ORF">EV102420_21_00080</name>
</gene>
<organism evidence="1 2">
    <name type="scientific">Pseudescherichia vulneris NBRC 102420</name>
    <dbReference type="NCBI Taxonomy" id="1115515"/>
    <lineage>
        <taxon>Bacteria</taxon>
        <taxon>Pseudomonadati</taxon>
        <taxon>Pseudomonadota</taxon>
        <taxon>Gammaproteobacteria</taxon>
        <taxon>Enterobacterales</taxon>
        <taxon>Enterobacteriaceae</taxon>
        <taxon>Pseudescherichia</taxon>
    </lineage>
</organism>
<protein>
    <submittedName>
        <fullName evidence="1">Uncharacterized protein</fullName>
    </submittedName>
</protein>
<name>A0A090V646_PSEVU</name>
<comment type="caution">
    <text evidence="1">The sequence shown here is derived from an EMBL/GenBank/DDBJ whole genome shotgun (WGS) entry which is preliminary data.</text>
</comment>
<reference evidence="1 2" key="1">
    <citation type="submission" date="2014-09" db="EMBL/GenBank/DDBJ databases">
        <title>Whole genome shotgun sequence of Escherichia vulneris NBRC 102420.</title>
        <authorList>
            <person name="Yoshida Y."/>
            <person name="Hosoyama A."/>
            <person name="Tsuchikane K."/>
            <person name="Ohji S."/>
            <person name="Ichikawa N."/>
            <person name="Kimura A."/>
            <person name="Yamazoe A."/>
            <person name="Ezaki T."/>
            <person name="Fujita N."/>
        </authorList>
    </citation>
    <scope>NUCLEOTIDE SEQUENCE [LARGE SCALE GENOMIC DNA]</scope>
    <source>
        <strain evidence="1 2">NBRC 102420</strain>
    </source>
</reference>
<keyword evidence="2" id="KW-1185">Reference proteome</keyword>
<evidence type="ECO:0000313" key="1">
    <source>
        <dbReference type="EMBL" id="GAL59573.1"/>
    </source>
</evidence>